<dbReference type="InterPro" id="IPR012495">
    <property type="entry name" value="TadE-like_dom"/>
</dbReference>
<dbReference type="Pfam" id="PF07811">
    <property type="entry name" value="TadE"/>
    <property type="match status" value="1"/>
</dbReference>
<proteinExistence type="predicted"/>
<reference evidence="2" key="1">
    <citation type="submission" date="2016-04" db="EMBL/GenBank/DDBJ databases">
        <authorList>
            <person name="Evans L.H."/>
            <person name="Alamgir A."/>
            <person name="Owens N."/>
            <person name="Weber N.D."/>
            <person name="Virtaneva K."/>
            <person name="Barbian K."/>
            <person name="Babar A."/>
            <person name="Rosenke K."/>
        </authorList>
    </citation>
    <scope>NUCLEOTIDE SEQUENCE</scope>
    <source>
        <strain evidence="2">86</strain>
    </source>
</reference>
<protein>
    <recommendedName>
        <fullName evidence="1">TadE-like domain-containing protein</fullName>
    </recommendedName>
</protein>
<organism evidence="2">
    <name type="scientific">uncultured Alphaproteobacteria bacterium</name>
    <dbReference type="NCBI Taxonomy" id="91750"/>
    <lineage>
        <taxon>Bacteria</taxon>
        <taxon>Pseudomonadati</taxon>
        <taxon>Pseudomonadota</taxon>
        <taxon>Alphaproteobacteria</taxon>
        <taxon>environmental samples</taxon>
    </lineage>
</organism>
<feature type="domain" description="TadE-like" evidence="1">
    <location>
        <begin position="14"/>
        <end position="55"/>
    </location>
</feature>
<dbReference type="EMBL" id="FLUO01000002">
    <property type="protein sequence ID" value="SBW11700.1"/>
    <property type="molecule type" value="Genomic_DNA"/>
</dbReference>
<sequence>MSRRLAALPRDTRGAIAVEYALLLPAMIAALLGTVETFGAVQAYGKAVSAAQTVADLTARADVQTAAGMTAIATAAQRVMDPLPSTAETMGIRVESVVFGSTGAPATAWTYTWGSGAAAVPASAAAGLGKPGESVVTVSFRYAHAPLLRDIFGTLTFREIAVARPRTTRVIPFSG</sequence>
<dbReference type="AlphaFoldDB" id="A0A212KJ40"/>
<gene>
    <name evidence="2" type="ORF">KL86APRO_20277</name>
</gene>
<accession>A0A212KJ40</accession>
<evidence type="ECO:0000313" key="2">
    <source>
        <dbReference type="EMBL" id="SBW11700.1"/>
    </source>
</evidence>
<evidence type="ECO:0000259" key="1">
    <source>
        <dbReference type="Pfam" id="PF07811"/>
    </source>
</evidence>
<name>A0A212KJ40_9PROT</name>